<organism evidence="2 3">
    <name type="scientific">Temnothorax longispinosus</name>
    <dbReference type="NCBI Taxonomy" id="300112"/>
    <lineage>
        <taxon>Eukaryota</taxon>
        <taxon>Metazoa</taxon>
        <taxon>Ecdysozoa</taxon>
        <taxon>Arthropoda</taxon>
        <taxon>Hexapoda</taxon>
        <taxon>Insecta</taxon>
        <taxon>Pterygota</taxon>
        <taxon>Neoptera</taxon>
        <taxon>Endopterygota</taxon>
        <taxon>Hymenoptera</taxon>
        <taxon>Apocrita</taxon>
        <taxon>Aculeata</taxon>
        <taxon>Formicoidea</taxon>
        <taxon>Formicidae</taxon>
        <taxon>Myrmicinae</taxon>
        <taxon>Temnothorax</taxon>
    </lineage>
</organism>
<dbReference type="Pfam" id="PF10545">
    <property type="entry name" value="MADF_DNA_bdg"/>
    <property type="match status" value="1"/>
</dbReference>
<dbReference type="PANTHER" id="PTHR12243:SF69">
    <property type="entry name" value="SI:CH73-59F11.3"/>
    <property type="match status" value="1"/>
</dbReference>
<protein>
    <recommendedName>
        <fullName evidence="1">MADF domain-containing protein</fullName>
    </recommendedName>
</protein>
<comment type="caution">
    <text evidence="2">The sequence shown here is derived from an EMBL/GenBank/DDBJ whole genome shotgun (WGS) entry which is preliminary data.</text>
</comment>
<dbReference type="InterPro" id="IPR006578">
    <property type="entry name" value="MADF-dom"/>
</dbReference>
<accession>A0A4S2KMH3</accession>
<keyword evidence="3" id="KW-1185">Reference proteome</keyword>
<dbReference type="Proteomes" id="UP000310200">
    <property type="component" value="Unassembled WGS sequence"/>
</dbReference>
<evidence type="ECO:0000313" key="2">
    <source>
        <dbReference type="EMBL" id="TGZ50921.1"/>
    </source>
</evidence>
<evidence type="ECO:0000313" key="3">
    <source>
        <dbReference type="Proteomes" id="UP000310200"/>
    </source>
</evidence>
<dbReference type="PROSITE" id="PS51029">
    <property type="entry name" value="MADF"/>
    <property type="match status" value="1"/>
</dbReference>
<dbReference type="STRING" id="300112.A0A4S2KMH3"/>
<dbReference type="SMART" id="SM00595">
    <property type="entry name" value="MADF"/>
    <property type="match status" value="1"/>
</dbReference>
<dbReference type="PANTHER" id="PTHR12243">
    <property type="entry name" value="MADF DOMAIN TRANSCRIPTION FACTOR"/>
    <property type="match status" value="1"/>
</dbReference>
<gene>
    <name evidence="2" type="ORF">DBV15_12025</name>
</gene>
<name>A0A4S2KMH3_9HYME</name>
<dbReference type="GO" id="GO:0005667">
    <property type="term" value="C:transcription regulator complex"/>
    <property type="evidence" value="ECO:0007669"/>
    <property type="project" value="TreeGrafter"/>
</dbReference>
<dbReference type="GO" id="GO:0005634">
    <property type="term" value="C:nucleus"/>
    <property type="evidence" value="ECO:0007669"/>
    <property type="project" value="TreeGrafter"/>
</dbReference>
<proteinExistence type="predicted"/>
<dbReference type="EMBL" id="QBLH01001826">
    <property type="protein sequence ID" value="TGZ50921.1"/>
    <property type="molecule type" value="Genomic_DNA"/>
</dbReference>
<dbReference type="AlphaFoldDB" id="A0A4S2KMH3"/>
<evidence type="ECO:0000259" key="1">
    <source>
        <dbReference type="PROSITE" id="PS51029"/>
    </source>
</evidence>
<dbReference type="GO" id="GO:0006357">
    <property type="term" value="P:regulation of transcription by RNA polymerase II"/>
    <property type="evidence" value="ECO:0007669"/>
    <property type="project" value="TreeGrafter"/>
</dbReference>
<feature type="domain" description="MADF" evidence="1">
    <location>
        <begin position="21"/>
        <end position="118"/>
    </location>
</feature>
<reference evidence="2 3" key="1">
    <citation type="journal article" date="2019" name="Philos. Trans. R. Soc. Lond., B, Biol. Sci.">
        <title>Ant behaviour and brain gene expression of defending hosts depend on the ecological success of the intruding social parasite.</title>
        <authorList>
            <person name="Kaur R."/>
            <person name="Stoldt M."/>
            <person name="Jongepier E."/>
            <person name="Feldmeyer B."/>
            <person name="Menzel F."/>
            <person name="Bornberg-Bauer E."/>
            <person name="Foitzik S."/>
        </authorList>
    </citation>
    <scope>NUCLEOTIDE SEQUENCE [LARGE SCALE GENOMIC DNA]</scope>
    <source>
        <tissue evidence="2">Whole body</tissue>
    </source>
</reference>
<sequence>MSEDEQFEDSEQYEDEQDDRELITWVKANSFLYNKSEKLYSNNEVKNSAWDAIGNNLTNKKTGSEAEHRFIQLRQRFGRERKKVVQSQPRSGAGTSQPTYSSKWILYNDLMFLADVIKHRKTTTNYKRKHPKSQAIQVPKSQAIQQMMFPNVQICLTMSLYQLCKHLKAHRNLLDVLRLQSLQICLTMSFYQLCKHLKAYRNLLDVLRLQSLIVVE</sequence>
<dbReference type="InterPro" id="IPR039353">
    <property type="entry name" value="TF_Adf1"/>
</dbReference>